<dbReference type="SUPFAM" id="SSF48452">
    <property type="entry name" value="TPR-like"/>
    <property type="match status" value="1"/>
</dbReference>
<dbReference type="RefSeq" id="WP_057622678.1">
    <property type="nucleotide sequence ID" value="NZ_LKHV02000001.1"/>
</dbReference>
<dbReference type="AlphaFoldDB" id="A0A0Q9YTN5"/>
<organism evidence="1">
    <name type="scientific">Candidatus Berkiella cookevillensis</name>
    <dbReference type="NCBI Taxonomy" id="437022"/>
    <lineage>
        <taxon>Bacteria</taxon>
        <taxon>Pseudomonadati</taxon>
        <taxon>Pseudomonadota</taxon>
        <taxon>Gammaproteobacteria</taxon>
        <taxon>Candidatus Berkiellales</taxon>
        <taxon>Candidatus Berkiellaceae</taxon>
        <taxon>Candidatus Berkiella</taxon>
    </lineage>
</organism>
<evidence type="ECO:0008006" key="4">
    <source>
        <dbReference type="Google" id="ProtNLM"/>
    </source>
</evidence>
<reference evidence="2" key="3">
    <citation type="submission" date="2021-06" db="EMBL/GenBank/DDBJ databases">
        <title>Genomic Description and Analysis of Intracellular Bacteria, Candidatus Berkiella cookevillensis and Candidatus Berkiella aquae.</title>
        <authorList>
            <person name="Kidane D.T."/>
            <person name="Mehari Y.T."/>
            <person name="Rice F.C."/>
            <person name="Arivett B.A."/>
            <person name="Farone A.L."/>
            <person name="Berk S.G."/>
            <person name="Farone M.B."/>
        </authorList>
    </citation>
    <scope>NUCLEOTIDE SEQUENCE</scope>
    <source>
        <strain evidence="2">CC99</strain>
    </source>
</reference>
<reference evidence="1" key="1">
    <citation type="submission" date="2015-09" db="EMBL/GenBank/DDBJ databases">
        <title>Draft Genome Sequences of Two Novel Amoeba-resistant Intranuclear Bacteria, Candidatus Berkiella cookevillensis and Candidatus Berkiella aquae.</title>
        <authorList>
            <person name="Mehari Y.T."/>
            <person name="Arivett B.A."/>
            <person name="Farone A.L."/>
            <person name="Gunderson J.H."/>
            <person name="Farone M.B."/>
        </authorList>
    </citation>
    <scope>NUCLEOTIDE SEQUENCE [LARGE SCALE GENOMIC DNA]</scope>
    <source>
        <strain evidence="1">CC99</strain>
    </source>
</reference>
<evidence type="ECO:0000313" key="3">
    <source>
        <dbReference type="Proteomes" id="UP000051494"/>
    </source>
</evidence>
<dbReference type="EMBL" id="LKHV02000001">
    <property type="protein sequence ID" value="MCS5708469.1"/>
    <property type="molecule type" value="Genomic_DNA"/>
</dbReference>
<evidence type="ECO:0000313" key="2">
    <source>
        <dbReference type="EMBL" id="MCS5708469.1"/>
    </source>
</evidence>
<comment type="caution">
    <text evidence="1">The sequence shown here is derived from an EMBL/GenBank/DDBJ whole genome shotgun (WGS) entry which is preliminary data.</text>
</comment>
<evidence type="ECO:0000313" key="1">
    <source>
        <dbReference type="EMBL" id="KRG19953.1"/>
    </source>
</evidence>
<dbReference type="EMBL" id="LKHV01000001">
    <property type="protein sequence ID" value="KRG19953.1"/>
    <property type="molecule type" value="Genomic_DNA"/>
</dbReference>
<sequence>MLGDKRTLTTTTQNHGAIDLKSLLLQAKDSFRNQQYQSAANDYLVALERLTPSSLSQTTEAKKKREFYRQVQSWLCDCYLQLNAPLKILEQLSPSAEYTSINSYYLRARAYVLLDKIPEAIGELIYCHGNDEQGYDLKWMESNLLLATLYIQQHDTQAGYTQLQFCQNTLTRWRSNGAIGIIHYLNSNLEIQYHLCQLHRMNKNIDAAIQALKNAYQLYLSVSSDELENDNNNVHPLLVSIISQLFLLLMEKREWSTAFTLLNDLSLFEKTAHACATSAQTKVLTMLLVYAKHSYESGNHPKAAEAFRISLSYMGAASRLENKSMIVFSLVFAANFYLLPESHNTEFALQYIQLAFKRLDSISPQEERDIIHLELLLLQLVALQYQGDADKSILCFNDLIALYSRVKLNSPQKCEALLRSTLTLFAQSKIGVFSDQINVLAHELEKYQLENLSLAILSSLTTSSSTIQDEAQDYSVSTLSISAEPICFSKGVVVATKEDAISPEPNTNLSFNKDSFRR</sequence>
<accession>A0A0Q9YTN5</accession>
<dbReference type="Proteomes" id="UP000051494">
    <property type="component" value="Unassembled WGS sequence"/>
</dbReference>
<protein>
    <recommendedName>
        <fullName evidence="4">Tetratricopeptide repeat protein</fullName>
    </recommendedName>
</protein>
<dbReference type="Gene3D" id="1.25.40.10">
    <property type="entry name" value="Tetratricopeptide repeat domain"/>
    <property type="match status" value="1"/>
</dbReference>
<proteinExistence type="predicted"/>
<keyword evidence="3" id="KW-1185">Reference proteome</keyword>
<dbReference type="InterPro" id="IPR011990">
    <property type="entry name" value="TPR-like_helical_dom_sf"/>
</dbReference>
<name>A0A0Q9YTN5_9GAMM</name>
<reference evidence="2" key="2">
    <citation type="journal article" date="2016" name="Genome Announc.">
        <title>Draft Genome Sequences of Two Novel Amoeba-Resistant Intranuclear Bacteria, 'Candidatus Berkiella cookevillensis' and 'Candidatus Berkiella aquae'.</title>
        <authorList>
            <person name="Mehari Y.T."/>
            <person name="Arivett B.A."/>
            <person name="Farone A.L."/>
            <person name="Gunderson J.H."/>
            <person name="Farone M.B."/>
        </authorList>
    </citation>
    <scope>NUCLEOTIDE SEQUENCE</scope>
    <source>
        <strain evidence="2">CC99</strain>
    </source>
</reference>
<gene>
    <name evidence="1" type="ORF">CC99x_00174</name>
    <name evidence="2" type="ORF">CC99x_006060</name>
</gene>